<gene>
    <name evidence="2" type="ORF">CCR75_000520</name>
</gene>
<feature type="region of interest" description="Disordered" evidence="1">
    <location>
        <begin position="116"/>
        <end position="139"/>
    </location>
</feature>
<dbReference type="RefSeq" id="XP_067822713.1">
    <property type="nucleotide sequence ID" value="XM_067958627.1"/>
</dbReference>
<accession>A0A976IJZ9</accession>
<dbReference type="KEGG" id="blac:94344298"/>
<reference evidence="2 3" key="1">
    <citation type="journal article" date="2021" name="Genome Biol.">
        <title>AFLAP: assembly-free linkage analysis pipeline using k-mers from genome sequencing data.</title>
        <authorList>
            <person name="Fletcher K."/>
            <person name="Zhang L."/>
            <person name="Gil J."/>
            <person name="Han R."/>
            <person name="Cavanaugh K."/>
            <person name="Michelmore R."/>
        </authorList>
    </citation>
    <scope>NUCLEOTIDE SEQUENCE [LARGE SCALE GENOMIC DNA]</scope>
    <source>
        <strain evidence="2 3">SF5</strain>
    </source>
</reference>
<feature type="compositionally biased region" description="Basic and acidic residues" evidence="1">
    <location>
        <begin position="27"/>
        <end position="37"/>
    </location>
</feature>
<dbReference type="AlphaFoldDB" id="A0A976IJZ9"/>
<evidence type="ECO:0000256" key="1">
    <source>
        <dbReference type="SAM" id="MobiDB-lite"/>
    </source>
</evidence>
<keyword evidence="3" id="KW-1185">Reference proteome</keyword>
<proteinExistence type="predicted"/>
<feature type="compositionally biased region" description="Basic and acidic residues" evidence="1">
    <location>
        <begin position="121"/>
        <end position="131"/>
    </location>
</feature>
<dbReference type="OrthoDB" id="119935at2759"/>
<dbReference type="GeneID" id="94344298"/>
<dbReference type="Proteomes" id="UP000294530">
    <property type="component" value="Unassembled WGS sequence"/>
</dbReference>
<organism evidence="2 3">
    <name type="scientific">Bremia lactucae</name>
    <name type="common">Lettuce downy mildew</name>
    <dbReference type="NCBI Taxonomy" id="4779"/>
    <lineage>
        <taxon>Eukaryota</taxon>
        <taxon>Sar</taxon>
        <taxon>Stramenopiles</taxon>
        <taxon>Oomycota</taxon>
        <taxon>Peronosporomycetes</taxon>
        <taxon>Peronosporales</taxon>
        <taxon>Peronosporaceae</taxon>
        <taxon>Bremia</taxon>
    </lineage>
</organism>
<name>A0A976IJZ9_BRELC</name>
<sequence length="139" mass="15927">MPVTRGKARLIGSQEEEIELQQLPEMQEEHDMEEHQTSTEMEAPEVDLKAMAKQLTDTLKHLLTTHRQLEKDAATIQEGMDELHCMQETASWLIGQFQRAKRIVKRLKNASSTILTFGDENSGKHSRHEDNNNDEMSAN</sequence>
<comment type="caution">
    <text evidence="2">The sequence shown here is derived from an EMBL/GenBank/DDBJ whole genome shotgun (WGS) entry which is preliminary data.</text>
</comment>
<dbReference type="EMBL" id="SHOA02000001">
    <property type="protein sequence ID" value="TDH73214.1"/>
    <property type="molecule type" value="Genomic_DNA"/>
</dbReference>
<protein>
    <submittedName>
        <fullName evidence="2">Uncharacterized protein</fullName>
    </submittedName>
</protein>
<feature type="region of interest" description="Disordered" evidence="1">
    <location>
        <begin position="1"/>
        <end position="40"/>
    </location>
</feature>
<evidence type="ECO:0000313" key="3">
    <source>
        <dbReference type="Proteomes" id="UP000294530"/>
    </source>
</evidence>
<evidence type="ECO:0000313" key="2">
    <source>
        <dbReference type="EMBL" id="TDH73214.1"/>
    </source>
</evidence>